<feature type="region of interest" description="Disordered" evidence="1">
    <location>
        <begin position="1"/>
        <end position="90"/>
    </location>
</feature>
<evidence type="ECO:0000313" key="3">
    <source>
        <dbReference type="Proteomes" id="UP000053958"/>
    </source>
</evidence>
<name>A0A0F4YSJ6_RASE3</name>
<evidence type="ECO:0000313" key="2">
    <source>
        <dbReference type="EMBL" id="KKA21247.1"/>
    </source>
</evidence>
<dbReference type="Proteomes" id="UP000053958">
    <property type="component" value="Unassembled WGS sequence"/>
</dbReference>
<comment type="caution">
    <text evidence="2">The sequence shown here is derived from an EMBL/GenBank/DDBJ whole genome shotgun (WGS) entry which is preliminary data.</text>
</comment>
<dbReference type="EMBL" id="LASV01000193">
    <property type="protein sequence ID" value="KKA21247.1"/>
    <property type="molecule type" value="Genomic_DNA"/>
</dbReference>
<reference evidence="2 3" key="1">
    <citation type="submission" date="2015-04" db="EMBL/GenBank/DDBJ databases">
        <authorList>
            <person name="Heijne W.H."/>
            <person name="Fedorova N.D."/>
            <person name="Nierman W.C."/>
            <person name="Vollebregt A.W."/>
            <person name="Zhao Z."/>
            <person name="Wu L."/>
            <person name="Kumar M."/>
            <person name="Stam H."/>
            <person name="van den Berg M.A."/>
            <person name="Pel H.J."/>
        </authorList>
    </citation>
    <scope>NUCLEOTIDE SEQUENCE [LARGE SCALE GENOMIC DNA]</scope>
    <source>
        <strain evidence="2 3">CBS 393.64</strain>
    </source>
</reference>
<organism evidence="2 3">
    <name type="scientific">Rasamsonia emersonii (strain ATCC 16479 / CBS 393.64 / IMI 116815)</name>
    <dbReference type="NCBI Taxonomy" id="1408163"/>
    <lineage>
        <taxon>Eukaryota</taxon>
        <taxon>Fungi</taxon>
        <taxon>Dikarya</taxon>
        <taxon>Ascomycota</taxon>
        <taxon>Pezizomycotina</taxon>
        <taxon>Eurotiomycetes</taxon>
        <taxon>Eurotiomycetidae</taxon>
        <taxon>Eurotiales</taxon>
        <taxon>Trichocomaceae</taxon>
        <taxon>Rasamsonia</taxon>
    </lineage>
</organism>
<feature type="region of interest" description="Disordered" evidence="1">
    <location>
        <begin position="239"/>
        <end position="289"/>
    </location>
</feature>
<feature type="compositionally biased region" description="Basic and acidic residues" evidence="1">
    <location>
        <begin position="21"/>
        <end position="31"/>
    </location>
</feature>
<gene>
    <name evidence="2" type="ORF">T310_4753</name>
</gene>
<dbReference type="AlphaFoldDB" id="A0A0F4YSJ6"/>
<dbReference type="STRING" id="1408163.A0A0F4YSJ6"/>
<proteinExistence type="predicted"/>
<accession>A0A0F4YSJ6</accession>
<evidence type="ECO:0000256" key="1">
    <source>
        <dbReference type="SAM" id="MobiDB-lite"/>
    </source>
</evidence>
<feature type="compositionally biased region" description="Polar residues" evidence="1">
    <location>
        <begin position="251"/>
        <end position="261"/>
    </location>
</feature>
<dbReference type="GeneID" id="25317100"/>
<keyword evidence="3" id="KW-1185">Reference proteome</keyword>
<protein>
    <submittedName>
        <fullName evidence="2">Uncharacterized protein</fullName>
    </submittedName>
</protein>
<dbReference type="OrthoDB" id="2446291at2759"/>
<sequence>MFVFNSSAKRRREEDEVCGLEEQHESKRLRSEPFVSSPSTDRLSLFPPKPQFLPRSLSPSFTPIDSSDDEAGNENNLSSSSRPWRDRQSRRPPMLALDTAMDVDMADPHPLINGDNLSPWPVSARSRACGSVQPSPIPHQLINQSLNISGGRTATPIYGHFTLNMHPDKMMGDAGSFGEQAPAVKSPGPQTEEETDWWRRRRLPSPISEGGDAVADLFRGAETSNEGCSNKSAFHKPVVPDSPPSMDVDNQCPSSQWSGTSAVEGGPVKNATDPVVKRNASSGKGKAAYNDSRILDSCSSF</sequence>
<dbReference type="RefSeq" id="XP_013327859.1">
    <property type="nucleotide sequence ID" value="XM_013472405.1"/>
</dbReference>
<feature type="compositionally biased region" description="Polar residues" evidence="1">
    <location>
        <begin position="73"/>
        <end position="82"/>
    </location>
</feature>